<dbReference type="RefSeq" id="XP_030836082.1">
    <property type="nucleotide sequence ID" value="XM_030980222.1"/>
</dbReference>
<organism evidence="2 3">
    <name type="scientific">Strongylocentrotus purpuratus</name>
    <name type="common">Purple sea urchin</name>
    <dbReference type="NCBI Taxonomy" id="7668"/>
    <lineage>
        <taxon>Eukaryota</taxon>
        <taxon>Metazoa</taxon>
        <taxon>Echinodermata</taxon>
        <taxon>Eleutherozoa</taxon>
        <taxon>Echinozoa</taxon>
        <taxon>Echinoidea</taxon>
        <taxon>Euechinoidea</taxon>
        <taxon>Echinacea</taxon>
        <taxon>Camarodonta</taxon>
        <taxon>Echinidea</taxon>
        <taxon>Strongylocentrotidae</taxon>
        <taxon>Strongylocentrotus</taxon>
    </lineage>
</organism>
<evidence type="ECO:0000313" key="3">
    <source>
        <dbReference type="Proteomes" id="UP000007110"/>
    </source>
</evidence>
<evidence type="ECO:0000313" key="2">
    <source>
        <dbReference type="EnsemblMetazoa" id="XP_030836082"/>
    </source>
</evidence>
<dbReference type="PANTHER" id="PTHR47331">
    <property type="entry name" value="PHD-TYPE DOMAIN-CONTAINING PROTEIN"/>
    <property type="match status" value="1"/>
</dbReference>
<feature type="region of interest" description="Disordered" evidence="1">
    <location>
        <begin position="1"/>
        <end position="56"/>
    </location>
</feature>
<feature type="compositionally biased region" description="Basic and acidic residues" evidence="1">
    <location>
        <begin position="10"/>
        <end position="22"/>
    </location>
</feature>
<dbReference type="PANTHER" id="PTHR47331:SF1">
    <property type="entry name" value="GAG-LIKE PROTEIN"/>
    <property type="match status" value="1"/>
</dbReference>
<proteinExistence type="predicted"/>
<protein>
    <submittedName>
        <fullName evidence="2">Uncharacterized protein</fullName>
    </submittedName>
</protein>
<dbReference type="KEGG" id="spu:100893804"/>
<sequence length="340" mass="39000">MLKTSLKVAAAEERVQRKEAGDIRPQGSMSETEHPQADIRPQGSRSGMGHQEADIRPRSRVEHLELIELLQLPRAELMTFDGDPLQYWEFWRSFQLNVDDTRISDSAKLTRLLHYCQGNVRKIIQACSAMSPDQGYVRPKALLQERFGNRHKVADAWSRKVTEGNPIPPHNGPALRKMADELWVCYETLNAMGYKMELSSQRSLADIVERLPIYFQSRWIRIARRIQRKEDRLPNLADLVSYVDEVADEENDPVYGSLQQKGRKQGISGRKKQVPNNRSKGVYSVKSKDVLKCSLCGLEHKLFGCPKFKGMSPQQMFDFAKKERTVVFQLFTEGTYDVSV</sequence>
<accession>A0A7M7NFW8</accession>
<dbReference type="Proteomes" id="UP000007110">
    <property type="component" value="Unassembled WGS sequence"/>
</dbReference>
<evidence type="ECO:0000256" key="1">
    <source>
        <dbReference type="SAM" id="MobiDB-lite"/>
    </source>
</evidence>
<dbReference type="InParanoid" id="A0A7M7NFW8"/>
<dbReference type="AlphaFoldDB" id="A0A7M7NFW8"/>
<name>A0A7M7NFW8_STRPU</name>
<reference evidence="3" key="1">
    <citation type="submission" date="2015-02" db="EMBL/GenBank/DDBJ databases">
        <title>Genome sequencing for Strongylocentrotus purpuratus.</title>
        <authorList>
            <person name="Murali S."/>
            <person name="Liu Y."/>
            <person name="Vee V."/>
            <person name="English A."/>
            <person name="Wang M."/>
            <person name="Skinner E."/>
            <person name="Han Y."/>
            <person name="Muzny D.M."/>
            <person name="Worley K.C."/>
            <person name="Gibbs R.A."/>
        </authorList>
    </citation>
    <scope>NUCLEOTIDE SEQUENCE</scope>
</reference>
<dbReference type="GeneID" id="100893804"/>
<dbReference type="OrthoDB" id="6283219at2759"/>
<dbReference type="OMA" id="SRWIRIA"/>
<feature type="region of interest" description="Disordered" evidence="1">
    <location>
        <begin position="257"/>
        <end position="278"/>
    </location>
</feature>
<feature type="compositionally biased region" description="Basic residues" evidence="1">
    <location>
        <begin position="261"/>
        <end position="273"/>
    </location>
</feature>
<dbReference type="EnsemblMetazoa" id="XM_030980222">
    <property type="protein sequence ID" value="XP_030836082"/>
    <property type="gene ID" value="LOC100893804"/>
</dbReference>
<reference evidence="2" key="2">
    <citation type="submission" date="2021-01" db="UniProtKB">
        <authorList>
            <consortium name="EnsemblMetazoa"/>
        </authorList>
    </citation>
    <scope>IDENTIFICATION</scope>
</reference>
<keyword evidence="3" id="KW-1185">Reference proteome</keyword>